<comment type="caution">
    <text evidence="2">The sequence shown here is derived from an EMBL/GenBank/DDBJ whole genome shotgun (WGS) entry which is preliminary data.</text>
</comment>
<reference evidence="2 3" key="1">
    <citation type="submission" date="2018-08" db="EMBL/GenBank/DDBJ databases">
        <title>A genome reference for cultivated species of the human gut microbiota.</title>
        <authorList>
            <person name="Zou Y."/>
            <person name="Xue W."/>
            <person name="Luo G."/>
        </authorList>
    </citation>
    <scope>NUCLEOTIDE SEQUENCE [LARGE SCALE GENOMIC DNA]</scope>
    <source>
        <strain evidence="2 3">AF36-16BH</strain>
    </source>
</reference>
<evidence type="ECO:0000256" key="1">
    <source>
        <dbReference type="SAM" id="Coils"/>
    </source>
</evidence>
<dbReference type="AlphaFoldDB" id="A0A415NAN9"/>
<gene>
    <name evidence="2" type="ORF">DWZ95_08425</name>
</gene>
<dbReference type="EMBL" id="QRPE01000007">
    <property type="protein sequence ID" value="RHL93741.1"/>
    <property type="molecule type" value="Genomic_DNA"/>
</dbReference>
<organism evidence="2 3">
    <name type="scientific">Bacteroides intestinalis</name>
    <dbReference type="NCBI Taxonomy" id="329854"/>
    <lineage>
        <taxon>Bacteria</taxon>
        <taxon>Pseudomonadati</taxon>
        <taxon>Bacteroidota</taxon>
        <taxon>Bacteroidia</taxon>
        <taxon>Bacteroidales</taxon>
        <taxon>Bacteroidaceae</taxon>
        <taxon>Bacteroides</taxon>
    </lineage>
</organism>
<protein>
    <recommendedName>
        <fullName evidence="4">PcfJ-like protein</fullName>
    </recommendedName>
</protein>
<name>A0A415NAN9_9BACE</name>
<feature type="coiled-coil region" evidence="1">
    <location>
        <begin position="290"/>
        <end position="317"/>
    </location>
</feature>
<sequence length="432" mass="50763">MKPRTKYQKQVVTSNKGLRPIKGAQMQWAFRECLDHYAFQLKHGQTTCMDCGHTWTTDEDADKCVCPKCKAKLEVQRTKRQKAMSSTYFSVLTERKGLQLMRAYQMKAYYRKGQTADIYCWEVARYWMNEKGKVEVMARKRTMGIYMDTFCYDSDIELRKDNTTYQHIASFPVCPDMKVIPQIWRNGFDGAFHGIETLTLFKAMLTDHRIETMMKQCRYGHVRHFIDHPRHLETCWNAYKIANRNHYLITDIGKWADYICMLVEMGKDIRSPHYICPDNLEAEHDRISEKIRAKKEKERTEEEIRKALKNEDKFKEMKSRFFGLMFTDGNIVVRMLESVREHVLEGKAMHHCVGSGTSYSLNPDCIIFSARIAEQRVETVEFSLEQMKVVQCHGLQNKDTEHHADIINLVNSNARLIEQRMVATTEHHIIII</sequence>
<proteinExistence type="predicted"/>
<dbReference type="Pfam" id="PF14284">
    <property type="entry name" value="PcfJ"/>
    <property type="match status" value="1"/>
</dbReference>
<dbReference type="InterPro" id="IPR025586">
    <property type="entry name" value="PcfJ"/>
</dbReference>
<keyword evidence="1" id="KW-0175">Coiled coil</keyword>
<evidence type="ECO:0008006" key="4">
    <source>
        <dbReference type="Google" id="ProtNLM"/>
    </source>
</evidence>
<accession>A0A415NAN9</accession>
<dbReference type="Proteomes" id="UP000285013">
    <property type="component" value="Unassembled WGS sequence"/>
</dbReference>
<evidence type="ECO:0000313" key="2">
    <source>
        <dbReference type="EMBL" id="RHL93741.1"/>
    </source>
</evidence>
<dbReference type="RefSeq" id="WP_118422895.1">
    <property type="nucleotide sequence ID" value="NZ_QRPE01000007.1"/>
</dbReference>
<evidence type="ECO:0000313" key="3">
    <source>
        <dbReference type="Proteomes" id="UP000285013"/>
    </source>
</evidence>